<dbReference type="Proteomes" id="UP000034794">
    <property type="component" value="Unassembled WGS sequence"/>
</dbReference>
<name>A0A0G1PJN4_9BACT</name>
<protein>
    <submittedName>
        <fullName evidence="1">Uncharacterized protein</fullName>
    </submittedName>
</protein>
<sequence>MPSGIAWHVEDEIRQMLKGKLPQGCALEFEETEESHSVGVLMDDHDEFNGRLTITLTGAETRVLASLKSSNTFRESVSGGNSFDRNQYHYSIRDITVIRWFENIPAQ</sequence>
<reference evidence="1 2" key="1">
    <citation type="journal article" date="2015" name="Nature">
        <title>rRNA introns, odd ribosomes, and small enigmatic genomes across a large radiation of phyla.</title>
        <authorList>
            <person name="Brown C.T."/>
            <person name="Hug L.A."/>
            <person name="Thomas B.C."/>
            <person name="Sharon I."/>
            <person name="Castelle C.J."/>
            <person name="Singh A."/>
            <person name="Wilkins M.J."/>
            <person name="Williams K.H."/>
            <person name="Banfield J.F."/>
        </authorList>
    </citation>
    <scope>NUCLEOTIDE SEQUENCE [LARGE SCALE GENOMIC DNA]</scope>
</reference>
<organism evidence="1 2">
    <name type="scientific">Candidatus Collierbacteria bacterium GW2011_GWA2_46_26</name>
    <dbReference type="NCBI Taxonomy" id="1618381"/>
    <lineage>
        <taxon>Bacteria</taxon>
        <taxon>Candidatus Collieribacteriota</taxon>
    </lineage>
</organism>
<dbReference type="AlphaFoldDB" id="A0A0G1PJN4"/>
<proteinExistence type="predicted"/>
<dbReference type="EMBL" id="LCMI01000007">
    <property type="protein sequence ID" value="KKU32907.1"/>
    <property type="molecule type" value="Genomic_DNA"/>
</dbReference>
<evidence type="ECO:0000313" key="2">
    <source>
        <dbReference type="Proteomes" id="UP000034794"/>
    </source>
</evidence>
<accession>A0A0G1PJN4</accession>
<gene>
    <name evidence="1" type="ORF">UX47_C0007G0151</name>
</gene>
<comment type="caution">
    <text evidence="1">The sequence shown here is derived from an EMBL/GenBank/DDBJ whole genome shotgun (WGS) entry which is preliminary data.</text>
</comment>
<evidence type="ECO:0000313" key="1">
    <source>
        <dbReference type="EMBL" id="KKU32907.1"/>
    </source>
</evidence>